<dbReference type="InParanoid" id="I3TF40"/>
<gene>
    <name evidence="1" type="ordered locus">TCELL_0955</name>
</gene>
<evidence type="ECO:0000313" key="2">
    <source>
        <dbReference type="Proteomes" id="UP000005270"/>
    </source>
</evidence>
<evidence type="ECO:0000313" key="1">
    <source>
        <dbReference type="EMBL" id="AFK51378.1"/>
    </source>
</evidence>
<dbReference type="KEGG" id="thg:TCELL_0955"/>
<proteinExistence type="predicted"/>
<sequence>MRPGWYLWWATPQTPPPAATWSREAELQYLESLKSYLQETLRRVEERINELKSSK</sequence>
<reference evidence="1 2" key="1">
    <citation type="journal article" date="2012" name="J. Bacteriol.">
        <title>Complete genome sequence of the hyperthermophilic cellulolytic Crenarchaeon 'Thermogladius cellulolyticus' 1633.</title>
        <authorList>
            <person name="Mardanov A.V."/>
            <person name="Kochetkova T.V."/>
            <person name="Beletsky A.V."/>
            <person name="Bonch-Osmolovskaya E.A."/>
            <person name="Ravin N.V."/>
            <person name="Skryabin K.G."/>
        </authorList>
    </citation>
    <scope>NUCLEOTIDE SEQUENCE [LARGE SCALE GENOMIC DNA]</scope>
    <source>
        <strain evidence="2">DSM 22663 / VKM B-2946 / 1633</strain>
    </source>
</reference>
<dbReference type="EMBL" id="CP003531">
    <property type="protein sequence ID" value="AFK51378.1"/>
    <property type="molecule type" value="Genomic_DNA"/>
</dbReference>
<dbReference type="HOGENOM" id="CLU_193441_0_0_2"/>
<organism evidence="1 2">
    <name type="scientific">Thermogladius calderae (strain DSM 22663 / VKM B-2946 / 1633)</name>
    <dbReference type="NCBI Taxonomy" id="1184251"/>
    <lineage>
        <taxon>Archaea</taxon>
        <taxon>Thermoproteota</taxon>
        <taxon>Thermoprotei</taxon>
        <taxon>Desulfurococcales</taxon>
        <taxon>Desulfurococcaceae</taxon>
        <taxon>Thermogladius</taxon>
    </lineage>
</organism>
<protein>
    <submittedName>
        <fullName evidence="1">Uncharacterized protein</fullName>
    </submittedName>
</protein>
<dbReference type="AlphaFoldDB" id="I3TF40"/>
<accession>I3TF40</accession>
<dbReference type="Proteomes" id="UP000005270">
    <property type="component" value="Chromosome"/>
</dbReference>
<keyword evidence="2" id="KW-1185">Reference proteome</keyword>
<dbReference type="eggNOG" id="arCOG10150">
    <property type="taxonomic scope" value="Archaea"/>
</dbReference>
<name>I3TF40_THEC1</name>